<gene>
    <name evidence="3" type="ORF">HMPREF0731_2834</name>
</gene>
<dbReference type="InterPro" id="IPR005133">
    <property type="entry name" value="PhaG_MnhG_YufB"/>
</dbReference>
<dbReference type="PANTHER" id="PTHR34703:SF1">
    <property type="entry name" value="ANTIPORTER SUBUNIT MNHG2-RELATED"/>
    <property type="match status" value="1"/>
</dbReference>
<accession>D5RP23</accession>
<dbReference type="Pfam" id="PF03334">
    <property type="entry name" value="PhaG_MnhG_YufB"/>
    <property type="match status" value="1"/>
</dbReference>
<dbReference type="OrthoDB" id="4427992at2"/>
<dbReference type="GO" id="GO:0015385">
    <property type="term" value="F:sodium:proton antiporter activity"/>
    <property type="evidence" value="ECO:0007669"/>
    <property type="project" value="TreeGrafter"/>
</dbReference>
<comment type="caution">
    <text evidence="3">The sequence shown here is derived from an EMBL/GenBank/DDBJ whole genome shotgun (WGS) entry which is preliminary data.</text>
</comment>
<feature type="region of interest" description="Disordered" evidence="1">
    <location>
        <begin position="107"/>
        <end position="144"/>
    </location>
</feature>
<dbReference type="Proteomes" id="UP000005324">
    <property type="component" value="Unassembled WGS sequence"/>
</dbReference>
<evidence type="ECO:0000256" key="1">
    <source>
        <dbReference type="SAM" id="MobiDB-lite"/>
    </source>
</evidence>
<evidence type="ECO:0000256" key="2">
    <source>
        <dbReference type="SAM" id="Phobius"/>
    </source>
</evidence>
<dbReference type="PANTHER" id="PTHR34703">
    <property type="entry name" value="ANTIPORTER SUBUNIT MNHG2-RELATED"/>
    <property type="match status" value="1"/>
</dbReference>
<evidence type="ECO:0000313" key="4">
    <source>
        <dbReference type="Proteomes" id="UP000005324"/>
    </source>
</evidence>
<dbReference type="NCBIfam" id="TIGR01300">
    <property type="entry name" value="CPA3_mnhG_phaG"/>
    <property type="match status" value="1"/>
</dbReference>
<name>D5RP23_9PROT</name>
<dbReference type="HOGENOM" id="CLU_121334_1_0_5"/>
<feature type="transmembrane region" description="Helical" evidence="2">
    <location>
        <begin position="74"/>
        <end position="95"/>
    </location>
</feature>
<keyword evidence="2" id="KW-0472">Membrane</keyword>
<feature type="transmembrane region" description="Helical" evidence="2">
    <location>
        <begin position="12"/>
        <end position="36"/>
    </location>
</feature>
<sequence length="144" mass="14875">MSPLADLPGWAAIPAALLLLCGAGLALAGSVGLLRFRGFYERLHAPTIATSMGMGCVLLASMLVFSVLQSRLVLHEVLIGGLLLVTTPVTLMLVARAAMQRDRVEGRLDVPMTARPPEKGADAAAADQPGPETGPGLDGPGLRP</sequence>
<dbReference type="RefSeq" id="WP_007006378.1">
    <property type="nucleotide sequence ID" value="NZ_GG771046.1"/>
</dbReference>
<keyword evidence="2" id="KW-1133">Transmembrane helix</keyword>
<proteinExistence type="predicted"/>
<dbReference type="EMBL" id="ADVL01000593">
    <property type="protein sequence ID" value="EFH10948.1"/>
    <property type="molecule type" value="Genomic_DNA"/>
</dbReference>
<evidence type="ECO:0000313" key="3">
    <source>
        <dbReference type="EMBL" id="EFH10948.1"/>
    </source>
</evidence>
<reference evidence="3 4" key="1">
    <citation type="submission" date="2010-04" db="EMBL/GenBank/DDBJ databases">
        <authorList>
            <person name="Qin X."/>
            <person name="Bachman B."/>
            <person name="Battles P."/>
            <person name="Bell A."/>
            <person name="Bess C."/>
            <person name="Bickham C."/>
            <person name="Chaboub L."/>
            <person name="Chen D."/>
            <person name="Coyle M."/>
            <person name="Deiros D.R."/>
            <person name="Dinh H."/>
            <person name="Forbes L."/>
            <person name="Fowler G."/>
            <person name="Francisco L."/>
            <person name="Fu Q."/>
            <person name="Gubbala S."/>
            <person name="Hale W."/>
            <person name="Han Y."/>
            <person name="Hemphill L."/>
            <person name="Highlander S.K."/>
            <person name="Hirani K."/>
            <person name="Hogues M."/>
            <person name="Jackson L."/>
            <person name="Jakkamsetti A."/>
            <person name="Javaid M."/>
            <person name="Jiang H."/>
            <person name="Korchina V."/>
            <person name="Kovar C."/>
            <person name="Lara F."/>
            <person name="Lee S."/>
            <person name="Mata R."/>
            <person name="Mathew T."/>
            <person name="Moen C."/>
            <person name="Morales K."/>
            <person name="Munidasa M."/>
            <person name="Nazareth L."/>
            <person name="Ngo R."/>
            <person name="Nguyen L."/>
            <person name="Okwuonu G."/>
            <person name="Ongeri F."/>
            <person name="Patil S."/>
            <person name="Petrosino J."/>
            <person name="Pham C."/>
            <person name="Pham P."/>
            <person name="Pu L.-L."/>
            <person name="Puazo M."/>
            <person name="Raj R."/>
            <person name="Reid J."/>
            <person name="Rouhana J."/>
            <person name="Saada N."/>
            <person name="Shang Y."/>
            <person name="Simmons D."/>
            <person name="Thornton R."/>
            <person name="Warren J."/>
            <person name="Weissenberger G."/>
            <person name="Zhang J."/>
            <person name="Zhang L."/>
            <person name="Zhou C."/>
            <person name="Zhu D."/>
            <person name="Muzny D."/>
            <person name="Worley K."/>
            <person name="Gibbs R."/>
        </authorList>
    </citation>
    <scope>NUCLEOTIDE SEQUENCE [LARGE SCALE GENOMIC DNA]</scope>
    <source>
        <strain evidence="3 4">ATCC 49957</strain>
    </source>
</reference>
<feature type="non-terminal residue" evidence="3">
    <location>
        <position position="144"/>
    </location>
</feature>
<dbReference type="AlphaFoldDB" id="D5RP23"/>
<keyword evidence="2" id="KW-0812">Transmembrane</keyword>
<protein>
    <submittedName>
        <fullName evidence="3">Monovalent cation/proton antiporter, MnhG/PhaG subunit</fullName>
    </submittedName>
</protein>
<organism evidence="3 4">
    <name type="scientific">Pseudoroseomonas cervicalis ATCC 49957</name>
    <dbReference type="NCBI Taxonomy" id="525371"/>
    <lineage>
        <taxon>Bacteria</taxon>
        <taxon>Pseudomonadati</taxon>
        <taxon>Pseudomonadota</taxon>
        <taxon>Alphaproteobacteria</taxon>
        <taxon>Acetobacterales</taxon>
        <taxon>Roseomonadaceae</taxon>
        <taxon>Roseomonas</taxon>
    </lineage>
</organism>
<feature type="transmembrane region" description="Helical" evidence="2">
    <location>
        <begin position="48"/>
        <end position="68"/>
    </location>
</feature>
<keyword evidence="4" id="KW-1185">Reference proteome</keyword>